<dbReference type="InterPro" id="IPR044880">
    <property type="entry name" value="NCX_ion-bd_dom_sf"/>
</dbReference>
<evidence type="ECO:0000256" key="7">
    <source>
        <dbReference type="ARBA" id="ARBA00022729"/>
    </source>
</evidence>
<keyword evidence="8" id="KW-0677">Repeat</keyword>
<reference evidence="21" key="1">
    <citation type="submission" date="2014-05" db="EMBL/GenBank/DDBJ databases">
        <title>The transcriptome of the halophilic microalga Tetraselmis sp. GSL018 isolated from the Great Salt Lake, Utah.</title>
        <authorList>
            <person name="Jinkerson R.E."/>
            <person name="D'Adamo S."/>
            <person name="Posewitz M.C."/>
        </authorList>
    </citation>
    <scope>NUCLEOTIDE SEQUENCE</scope>
    <source>
        <strain evidence="21">GSL018</strain>
    </source>
</reference>
<feature type="domain" description="Calx-beta" evidence="20">
    <location>
        <begin position="445"/>
        <end position="544"/>
    </location>
</feature>
<evidence type="ECO:0000256" key="18">
    <source>
        <dbReference type="SAM" id="MobiDB-lite"/>
    </source>
</evidence>
<keyword evidence="10" id="KW-0112">Calmodulin-binding</keyword>
<evidence type="ECO:0000256" key="6">
    <source>
        <dbReference type="ARBA" id="ARBA00022723"/>
    </source>
</evidence>
<dbReference type="GO" id="GO:0046872">
    <property type="term" value="F:metal ion binding"/>
    <property type="evidence" value="ECO:0007669"/>
    <property type="project" value="UniProtKB-KW"/>
</dbReference>
<evidence type="ECO:0000256" key="5">
    <source>
        <dbReference type="ARBA" id="ARBA00022692"/>
    </source>
</evidence>
<feature type="transmembrane region" description="Helical" evidence="19">
    <location>
        <begin position="166"/>
        <end position="188"/>
    </location>
</feature>
<sequence>MSSLETYTRGSVNYTDWKDCQDSDVLLPGLNLLPTEVLGAAYFFALIYLFLGVAIISDIFMEAIETITNQTRTVKRRNPDSGELEDVEERVWNDTVANLTLMALGSSAPEIMLAIVETAANLGKEPGQLGPSTIVGSAAFNLLMITGVCMVSVPPGEIRRITELPVFIVTATFSLWAYAWLAIVYSVWTPDRITIAEALITLAMMPTLVGCAYLADRKPWARRVSAVADEETAGLRQAVPKEEKANGACDGISPSAERPPQANLEQRRESADGGAQKHSRAHYRLNAGHAMTGQSHLKRVQISPDAQPADGIKQRHLSLGDSPSFVLPASFNGLREPDAPEVGFKSIKYAVLESCGQVELTVTRLGNHANFSKECRIEYKTVEGTAKPESDYVHTQGTLILKPNQTEAKISVEIVDDDINETDEEFYVELFDPKQCMVRKNVSRATVVIIDDDNPGMLMFSQHEYKYGPAQTQVTMNVKRVKGADGAITCVYETVNGSAEADIHYEHTKGTLSFEHGETQKSITVNLLRKEEFKNGDVFHVQLSEVTGGAQLIRNGMTDVVSDETAPVDRGPSRMLRALTRGRTFEFQFGASTWGQQIRDSLSAGGATDIFGVQEEPSMADLLLHFVSAGWKLLFALIVPPASYGGGKPTFVVAILAIAGLTYVVGEFASLFGCIVGVPDMVTAISFVALGTSLPDTFASRLATLEADDADAAIGNVTGSNSVNVFLGLGLPWLLGSVYSYLKDEHYHSPAGSLVFSVIVYSVMAVACIALLMARRVFVGGELGGKGAGPAAMACCSMWVIYLVVSGLQATGKVDDPFT</sequence>
<evidence type="ECO:0000256" key="10">
    <source>
        <dbReference type="ARBA" id="ARBA00022860"/>
    </source>
</evidence>
<evidence type="ECO:0000256" key="14">
    <source>
        <dbReference type="ARBA" id="ARBA00023136"/>
    </source>
</evidence>
<keyword evidence="12" id="KW-0915">Sodium</keyword>
<dbReference type="Gene3D" id="1.20.1420.30">
    <property type="entry name" value="NCX, central ion-binding region"/>
    <property type="match status" value="2"/>
</dbReference>
<dbReference type="Gene3D" id="2.60.40.2030">
    <property type="match status" value="2"/>
</dbReference>
<evidence type="ECO:0000256" key="2">
    <source>
        <dbReference type="ARBA" id="ARBA00007489"/>
    </source>
</evidence>
<evidence type="ECO:0000256" key="9">
    <source>
        <dbReference type="ARBA" id="ARBA00022837"/>
    </source>
</evidence>
<dbReference type="GO" id="GO:0005886">
    <property type="term" value="C:plasma membrane"/>
    <property type="evidence" value="ECO:0007669"/>
    <property type="project" value="UniProtKB-SubCell"/>
</dbReference>
<accession>A0A061R395</accession>
<organism evidence="21">
    <name type="scientific">Tetraselmis sp. GSL018</name>
    <dbReference type="NCBI Taxonomy" id="582737"/>
    <lineage>
        <taxon>Eukaryota</taxon>
        <taxon>Viridiplantae</taxon>
        <taxon>Chlorophyta</taxon>
        <taxon>core chlorophytes</taxon>
        <taxon>Chlorodendrophyceae</taxon>
        <taxon>Chlorodendrales</taxon>
        <taxon>Chlorodendraceae</taxon>
        <taxon>Tetraselmis</taxon>
    </lineage>
</organism>
<evidence type="ECO:0000256" key="19">
    <source>
        <dbReference type="SAM" id="Phobius"/>
    </source>
</evidence>
<feature type="domain" description="Calx-beta" evidence="20">
    <location>
        <begin position="329"/>
        <end position="431"/>
    </location>
</feature>
<evidence type="ECO:0000256" key="11">
    <source>
        <dbReference type="ARBA" id="ARBA00022989"/>
    </source>
</evidence>
<dbReference type="PRINTS" id="PR01259">
    <property type="entry name" value="NACAEXCHNGR"/>
</dbReference>
<feature type="transmembrane region" description="Helical" evidence="19">
    <location>
        <begin position="723"/>
        <end position="742"/>
    </location>
</feature>
<feature type="transmembrane region" description="Helical" evidence="19">
    <location>
        <begin position="194"/>
        <end position="215"/>
    </location>
</feature>
<dbReference type="Pfam" id="PF03160">
    <property type="entry name" value="Calx-beta"/>
    <property type="match status" value="1"/>
</dbReference>
<evidence type="ECO:0000256" key="15">
    <source>
        <dbReference type="ARBA" id="ARBA00023180"/>
    </source>
</evidence>
<dbReference type="SUPFAM" id="SSF141072">
    <property type="entry name" value="CalX-like"/>
    <property type="match status" value="2"/>
</dbReference>
<evidence type="ECO:0000256" key="17">
    <source>
        <dbReference type="ARBA" id="ARBA00033667"/>
    </source>
</evidence>
<evidence type="ECO:0000313" key="21">
    <source>
        <dbReference type="EMBL" id="JAC66458.1"/>
    </source>
</evidence>
<evidence type="ECO:0000256" key="13">
    <source>
        <dbReference type="ARBA" id="ARBA00023065"/>
    </source>
</evidence>
<evidence type="ECO:0000256" key="16">
    <source>
        <dbReference type="ARBA" id="ARBA00023201"/>
    </source>
</evidence>
<dbReference type="InterPro" id="IPR004836">
    <property type="entry name" value="Na_Ca_Ex"/>
</dbReference>
<dbReference type="PANTHER" id="PTHR11878">
    <property type="entry name" value="SODIUM/CALCIUM EXCHANGER"/>
    <property type="match status" value="1"/>
</dbReference>
<dbReference type="GO" id="GO:0005516">
    <property type="term" value="F:calmodulin binding"/>
    <property type="evidence" value="ECO:0007669"/>
    <property type="project" value="UniProtKB-KW"/>
</dbReference>
<keyword evidence="3" id="KW-0813">Transport</keyword>
<dbReference type="InterPro" id="IPR003644">
    <property type="entry name" value="Calx_beta"/>
</dbReference>
<feature type="transmembrane region" description="Helical" evidence="19">
    <location>
        <begin position="754"/>
        <end position="775"/>
    </location>
</feature>
<dbReference type="Pfam" id="PF01699">
    <property type="entry name" value="Na_Ca_ex"/>
    <property type="match status" value="2"/>
</dbReference>
<dbReference type="InterPro" id="IPR051171">
    <property type="entry name" value="CaCA"/>
</dbReference>
<dbReference type="InterPro" id="IPR038081">
    <property type="entry name" value="CalX-like_sf"/>
</dbReference>
<feature type="transmembrane region" description="Helical" evidence="19">
    <location>
        <begin position="787"/>
        <end position="805"/>
    </location>
</feature>
<dbReference type="InterPro" id="IPR004837">
    <property type="entry name" value="NaCa_Exmemb"/>
</dbReference>
<dbReference type="AlphaFoldDB" id="A0A061R395"/>
<comment type="similarity">
    <text evidence="2">Belongs to the Ca(2+):cation antiporter (CaCA) (TC 2.A.19) family. SLC8 subfamily.</text>
</comment>
<keyword evidence="6" id="KW-0479">Metal-binding</keyword>
<comment type="subcellular location">
    <subcellularLocation>
        <location evidence="1">Cell membrane</location>
        <topology evidence="1">Multi-pass membrane protein</topology>
    </subcellularLocation>
</comment>
<keyword evidence="13" id="KW-0406">Ion transport</keyword>
<evidence type="ECO:0000256" key="3">
    <source>
        <dbReference type="ARBA" id="ARBA00022448"/>
    </source>
</evidence>
<keyword evidence="7" id="KW-0732">Signal</keyword>
<keyword evidence="16" id="KW-0739">Sodium transport</keyword>
<keyword evidence="5 19" id="KW-0812">Transmembrane</keyword>
<dbReference type="GO" id="GO:0007154">
    <property type="term" value="P:cell communication"/>
    <property type="evidence" value="ECO:0007669"/>
    <property type="project" value="InterPro"/>
</dbReference>
<evidence type="ECO:0000256" key="1">
    <source>
        <dbReference type="ARBA" id="ARBA00004651"/>
    </source>
</evidence>
<evidence type="ECO:0000256" key="12">
    <source>
        <dbReference type="ARBA" id="ARBA00023053"/>
    </source>
</evidence>
<dbReference type="PANTHER" id="PTHR11878:SF65">
    <property type="entry name" value="NA_CA-EXCHANGE PROTEIN, ISOFORM G"/>
    <property type="match status" value="1"/>
</dbReference>
<keyword evidence="14 19" id="KW-0472">Membrane</keyword>
<feature type="transmembrane region" description="Helical" evidence="19">
    <location>
        <begin position="40"/>
        <end position="61"/>
    </location>
</feature>
<name>A0A061R395_9CHLO</name>
<keyword evidence="11 19" id="KW-1133">Transmembrane helix</keyword>
<keyword evidence="15" id="KW-0325">Glycoprotein</keyword>
<comment type="catalytic activity">
    <reaction evidence="17">
        <text>Ca(2+)(in) + 3 Na(+)(out) = Ca(2+)(out) + 3 Na(+)(in)</text>
        <dbReference type="Rhea" id="RHEA:69955"/>
        <dbReference type="ChEBI" id="CHEBI:29101"/>
        <dbReference type="ChEBI" id="CHEBI:29108"/>
    </reaction>
</comment>
<evidence type="ECO:0000256" key="8">
    <source>
        <dbReference type="ARBA" id="ARBA00022737"/>
    </source>
</evidence>
<dbReference type="EMBL" id="GBEZ01020186">
    <property type="protein sequence ID" value="JAC66458.1"/>
    <property type="molecule type" value="Transcribed_RNA"/>
</dbReference>
<dbReference type="GO" id="GO:0005432">
    <property type="term" value="F:calcium:sodium antiporter activity"/>
    <property type="evidence" value="ECO:0007669"/>
    <property type="project" value="InterPro"/>
</dbReference>
<evidence type="ECO:0000256" key="4">
    <source>
        <dbReference type="ARBA" id="ARBA00022475"/>
    </source>
</evidence>
<evidence type="ECO:0000259" key="20">
    <source>
        <dbReference type="SMART" id="SM00237"/>
    </source>
</evidence>
<dbReference type="SMART" id="SM00237">
    <property type="entry name" value="Calx_beta"/>
    <property type="match status" value="2"/>
</dbReference>
<keyword evidence="4" id="KW-1003">Cell membrane</keyword>
<protein>
    <submittedName>
        <fullName evidence="21">Solute carrier family 8 (Sodium/calcium exchanger)</fullName>
    </submittedName>
</protein>
<proteinExistence type="inferred from homology"/>
<feature type="transmembrane region" description="Helical" evidence="19">
    <location>
        <begin position="622"/>
        <end position="639"/>
    </location>
</feature>
<keyword evidence="9" id="KW-0106">Calcium</keyword>
<feature type="transmembrane region" description="Helical" evidence="19">
    <location>
        <begin position="651"/>
        <end position="675"/>
    </location>
</feature>
<feature type="region of interest" description="Disordered" evidence="18">
    <location>
        <begin position="241"/>
        <end position="279"/>
    </location>
</feature>
<gene>
    <name evidence="21" type="primary">NCX</name>
    <name evidence="21" type="ORF">TSPGSL018_13605</name>
</gene>